<comment type="pathway">
    <text evidence="1">Glycolipid biosynthesis; glycosylphosphatidylinositol-anchor biosynthesis.</text>
</comment>
<dbReference type="InterPro" id="IPR019328">
    <property type="entry name" value="PIGH-H_dom"/>
</dbReference>
<name>A0A814DT62_9BILA</name>
<evidence type="ECO:0000256" key="2">
    <source>
        <dbReference type="ARBA" id="ARBA00009610"/>
    </source>
</evidence>
<dbReference type="PANTHER" id="PTHR15231:SF1">
    <property type="entry name" value="PHOSPHATIDYLINOSITOL N-ACETYLGLUCOSAMINYLTRANSFERASE SUBUNIT H"/>
    <property type="match status" value="1"/>
</dbReference>
<feature type="domain" description="Phosphatidylinositol N-acetylglucosaminyltransferase subunit H conserved" evidence="4">
    <location>
        <begin position="87"/>
        <end position="143"/>
    </location>
</feature>
<dbReference type="OrthoDB" id="6256716at2759"/>
<dbReference type="AlphaFoldDB" id="A0A814DT62"/>
<evidence type="ECO:0000256" key="1">
    <source>
        <dbReference type="ARBA" id="ARBA00004687"/>
    </source>
</evidence>
<keyword evidence="6" id="KW-1185">Reference proteome</keyword>
<dbReference type="PANTHER" id="PTHR15231">
    <property type="entry name" value="PHOSPHATIDYLINOSITOL N-ACETYLGLUCOSAMINYLTRANSFERASE SUBUNIT H"/>
    <property type="match status" value="1"/>
</dbReference>
<keyword evidence="3" id="KW-0812">Transmembrane</keyword>
<dbReference type="EMBL" id="CAJNOC010002944">
    <property type="protein sequence ID" value="CAF0959314.1"/>
    <property type="molecule type" value="Genomic_DNA"/>
</dbReference>
<reference evidence="5" key="1">
    <citation type="submission" date="2021-02" db="EMBL/GenBank/DDBJ databases">
        <authorList>
            <person name="Nowell W R."/>
        </authorList>
    </citation>
    <scope>NUCLEOTIDE SEQUENCE</scope>
    <source>
        <strain evidence="5">Ploen Becks lab</strain>
    </source>
</reference>
<keyword evidence="3" id="KW-0472">Membrane</keyword>
<evidence type="ECO:0000259" key="4">
    <source>
        <dbReference type="Pfam" id="PF10181"/>
    </source>
</evidence>
<evidence type="ECO:0000313" key="6">
    <source>
        <dbReference type="Proteomes" id="UP000663879"/>
    </source>
</evidence>
<evidence type="ECO:0000256" key="3">
    <source>
        <dbReference type="SAM" id="Phobius"/>
    </source>
</evidence>
<protein>
    <recommendedName>
        <fullName evidence="4">Phosphatidylinositol N-acetylglucosaminyltransferase subunit H conserved domain-containing protein</fullName>
    </recommendedName>
</protein>
<comment type="similarity">
    <text evidence="2">Belongs to the PIGH family.</text>
</comment>
<dbReference type="UniPathway" id="UPA00196"/>
<feature type="transmembrane region" description="Helical" evidence="3">
    <location>
        <begin position="44"/>
        <end position="76"/>
    </location>
</feature>
<organism evidence="5 6">
    <name type="scientific">Brachionus calyciflorus</name>
    <dbReference type="NCBI Taxonomy" id="104777"/>
    <lineage>
        <taxon>Eukaryota</taxon>
        <taxon>Metazoa</taxon>
        <taxon>Spiralia</taxon>
        <taxon>Gnathifera</taxon>
        <taxon>Rotifera</taxon>
        <taxon>Eurotatoria</taxon>
        <taxon>Monogononta</taxon>
        <taxon>Pseudotrocha</taxon>
        <taxon>Ploima</taxon>
        <taxon>Brachionidae</taxon>
        <taxon>Brachionus</taxon>
    </lineage>
</organism>
<dbReference type="GO" id="GO:0006506">
    <property type="term" value="P:GPI anchor biosynthetic process"/>
    <property type="evidence" value="ECO:0007669"/>
    <property type="project" value="UniProtKB-UniPathway"/>
</dbReference>
<keyword evidence="3" id="KW-1133">Transmembrane helix</keyword>
<dbReference type="InterPro" id="IPR044215">
    <property type="entry name" value="PIG-H"/>
</dbReference>
<dbReference type="Proteomes" id="UP000663879">
    <property type="component" value="Unassembled WGS sequence"/>
</dbReference>
<comment type="caution">
    <text evidence="5">The sequence shown here is derived from an EMBL/GenBank/DDBJ whole genome shotgun (WGS) entry which is preliminary data.</text>
</comment>
<proteinExistence type="inferred from homology"/>
<sequence length="173" mass="20335">MVTFETYNYDKINFSSTKSNSSIYKQFQIEKTDFKLRKYILNHLALVLIFLILCLYLLSIKSAFITCLVYLLWIYIKLNSTVVKQQILFIRSVGVQETTIFATGKFETKFYNADKIQDLLINESVSTLRVIFYLCLIYKEANSETNTLLPLLIQTKPKLDVLKQIYKETIDFF</sequence>
<dbReference type="Pfam" id="PF10181">
    <property type="entry name" value="PIG-H"/>
    <property type="match status" value="1"/>
</dbReference>
<gene>
    <name evidence="5" type="ORF">OXX778_LOCUS14361</name>
</gene>
<accession>A0A814DT62</accession>
<dbReference type="GO" id="GO:0000506">
    <property type="term" value="C:glycosylphosphatidylinositol-N-acetylglucosaminyltransferase (GPI-GnT) complex"/>
    <property type="evidence" value="ECO:0007669"/>
    <property type="project" value="InterPro"/>
</dbReference>
<evidence type="ECO:0000313" key="5">
    <source>
        <dbReference type="EMBL" id="CAF0959314.1"/>
    </source>
</evidence>